<dbReference type="InterPro" id="IPR011010">
    <property type="entry name" value="DNA_brk_join_enz"/>
</dbReference>
<accession>A0A3P7PD50</accession>
<dbReference type="PANTHER" id="PTHR30349:SF90">
    <property type="entry name" value="TYROSINE RECOMBINASE XERD"/>
    <property type="match status" value="1"/>
</dbReference>
<dbReference type="InterPro" id="IPR002104">
    <property type="entry name" value="Integrase_catalytic"/>
</dbReference>
<dbReference type="GO" id="GO:0015074">
    <property type="term" value="P:DNA integration"/>
    <property type="evidence" value="ECO:0007669"/>
    <property type="project" value="InterPro"/>
</dbReference>
<evidence type="ECO:0000259" key="5">
    <source>
        <dbReference type="PROSITE" id="PS51900"/>
    </source>
</evidence>
<dbReference type="InterPro" id="IPR050090">
    <property type="entry name" value="Tyrosine_recombinase_XerCD"/>
</dbReference>
<dbReference type="Gene3D" id="1.10.150.130">
    <property type="match status" value="2"/>
</dbReference>
<evidence type="ECO:0000313" key="6">
    <source>
        <dbReference type="EMBL" id="VDN47973.1"/>
    </source>
</evidence>
<dbReference type="PROSITE" id="PS51900">
    <property type="entry name" value="CB"/>
    <property type="match status" value="1"/>
</dbReference>
<organism evidence="6 7">
    <name type="scientific">Petrocella atlantisensis</name>
    <dbReference type="NCBI Taxonomy" id="2173034"/>
    <lineage>
        <taxon>Bacteria</taxon>
        <taxon>Bacillati</taxon>
        <taxon>Bacillota</taxon>
        <taxon>Clostridia</taxon>
        <taxon>Lachnospirales</taxon>
        <taxon>Vallitaleaceae</taxon>
        <taxon>Petrocella</taxon>
    </lineage>
</organism>
<dbReference type="Proteomes" id="UP000279029">
    <property type="component" value="Chromosome"/>
</dbReference>
<dbReference type="RefSeq" id="WP_125137192.1">
    <property type="nucleotide sequence ID" value="NZ_LR130778.1"/>
</dbReference>
<evidence type="ECO:0000256" key="3">
    <source>
        <dbReference type="PROSITE-ProRule" id="PRU01248"/>
    </source>
</evidence>
<evidence type="ECO:0000256" key="2">
    <source>
        <dbReference type="ARBA" id="ARBA00023172"/>
    </source>
</evidence>
<reference evidence="6 7" key="1">
    <citation type="submission" date="2018-09" db="EMBL/GenBank/DDBJ databases">
        <authorList>
            <person name="Postec A."/>
        </authorList>
    </citation>
    <scope>NUCLEOTIDE SEQUENCE [LARGE SCALE GENOMIC DNA]</scope>
    <source>
        <strain evidence="6">70B-A</strain>
    </source>
</reference>
<proteinExistence type="predicted"/>
<dbReference type="PROSITE" id="PS51898">
    <property type="entry name" value="TYR_RECOMBINASE"/>
    <property type="match status" value="1"/>
</dbReference>
<dbReference type="InterPro" id="IPR010998">
    <property type="entry name" value="Integrase_recombinase_N"/>
</dbReference>
<name>A0A3P7PD50_9FIRM</name>
<sequence>MKTYDATVKLMMQLLKDRKVCSWSRKSHKKCYEEFRAFLVENHLEYNNDNVNTWLEDIIKPLRTRQEYSVRWRYLEQLSELMITGTIKNDHLLLTKSNYDKLPESLRSEVDFYLSARKTDYSMRSLALSKIYCSQFLLFMYELGIEDVRDLRYCHICRFFESDHHCNLETRFILLSHTRQMLEFCYNQQMCPAGFYMLLKDDMYPYVVLIDEFTLKEQALLRSLSEANPLLPSSKVLKSKNGFIEKYHDNNYAGTIIKTADHVLRALYLFLDINELNYHPRIVDLWLSRIKPMIGVSYHNWRRPLKLFEYFMISREFSYSQKCSYKPERMKNYPETFKNVVHGYLNWLKRSFRSEGTVRTYRYSVWDFCDYMLDQGLFDFSSLSPELLMAYLTQDSHTTTFSGRSSRIMVLRQFIVFIEQCDLIQNKNLHLYLSAGTAPCEKVIEILTDEQVTRLYQYRDNFTSLIGLRNIAMVLVGLRMGFRASDVISLNFSDIDWHEKTVSIIQEKTKVAITMPLPNDVGNALFTYIRHARPESSCNRIFIRHRAPYGPLTAKICNNALYTILPEKKETRTGFHILRRTFATSILRRNAGIERVIDSLGHQDNTTVMQYLSFDDERMTKCPLTLSECGIELLGGEL</sequence>
<evidence type="ECO:0000256" key="1">
    <source>
        <dbReference type="ARBA" id="ARBA00023125"/>
    </source>
</evidence>
<dbReference type="PANTHER" id="PTHR30349">
    <property type="entry name" value="PHAGE INTEGRASE-RELATED"/>
    <property type="match status" value="1"/>
</dbReference>
<dbReference type="KEGG" id="cbar:PATL70BA_2089"/>
<dbReference type="InterPro" id="IPR044068">
    <property type="entry name" value="CB"/>
</dbReference>
<evidence type="ECO:0000259" key="4">
    <source>
        <dbReference type="PROSITE" id="PS51898"/>
    </source>
</evidence>
<feature type="domain" description="Core-binding (CB)" evidence="5">
    <location>
        <begin position="335"/>
        <end position="416"/>
    </location>
</feature>
<dbReference type="Gene3D" id="1.10.443.10">
    <property type="entry name" value="Intergrase catalytic core"/>
    <property type="match status" value="1"/>
</dbReference>
<keyword evidence="7" id="KW-1185">Reference proteome</keyword>
<dbReference type="AlphaFoldDB" id="A0A3P7PD50"/>
<dbReference type="InterPro" id="IPR013762">
    <property type="entry name" value="Integrase-like_cat_sf"/>
</dbReference>
<keyword evidence="1 3" id="KW-0238">DNA-binding</keyword>
<feature type="domain" description="Tyr recombinase" evidence="4">
    <location>
        <begin position="442"/>
        <end position="624"/>
    </location>
</feature>
<dbReference type="SUPFAM" id="SSF56349">
    <property type="entry name" value="DNA breaking-rejoining enzymes"/>
    <property type="match status" value="1"/>
</dbReference>
<keyword evidence="2" id="KW-0233">DNA recombination</keyword>
<dbReference type="GO" id="GO:0003677">
    <property type="term" value="F:DNA binding"/>
    <property type="evidence" value="ECO:0007669"/>
    <property type="project" value="UniProtKB-UniRule"/>
</dbReference>
<dbReference type="Pfam" id="PF00589">
    <property type="entry name" value="Phage_integrase"/>
    <property type="match status" value="1"/>
</dbReference>
<protein>
    <submittedName>
        <fullName evidence="6">Site-specific recombinase XerD</fullName>
    </submittedName>
</protein>
<dbReference type="GO" id="GO:0006310">
    <property type="term" value="P:DNA recombination"/>
    <property type="evidence" value="ECO:0007669"/>
    <property type="project" value="UniProtKB-KW"/>
</dbReference>
<dbReference type="OrthoDB" id="9802329at2"/>
<evidence type="ECO:0000313" key="7">
    <source>
        <dbReference type="Proteomes" id="UP000279029"/>
    </source>
</evidence>
<dbReference type="EMBL" id="LR130778">
    <property type="protein sequence ID" value="VDN47973.1"/>
    <property type="molecule type" value="Genomic_DNA"/>
</dbReference>
<gene>
    <name evidence="6" type="ORF">PATL70BA_2089</name>
</gene>